<proteinExistence type="predicted"/>
<keyword evidence="2" id="KW-0408">Iron</keyword>
<protein>
    <submittedName>
        <fullName evidence="5">4Fe-4S dicluster domain-containing protein</fullName>
    </submittedName>
</protein>
<organism evidence="5">
    <name type="scientific">Thermodesulforhabdus norvegica</name>
    <dbReference type="NCBI Taxonomy" id="39841"/>
    <lineage>
        <taxon>Bacteria</taxon>
        <taxon>Pseudomonadati</taxon>
        <taxon>Thermodesulfobacteriota</taxon>
        <taxon>Syntrophobacteria</taxon>
        <taxon>Syntrophobacterales</taxon>
        <taxon>Thermodesulforhabdaceae</taxon>
        <taxon>Thermodesulforhabdus</taxon>
    </lineage>
</organism>
<comment type="caution">
    <text evidence="5">The sequence shown here is derived from an EMBL/GenBank/DDBJ whole genome shotgun (WGS) entry which is preliminary data.</text>
</comment>
<dbReference type="SUPFAM" id="SSF46548">
    <property type="entry name" value="alpha-helical ferredoxin"/>
    <property type="match status" value="1"/>
</dbReference>
<dbReference type="Gene3D" id="1.10.1060.10">
    <property type="entry name" value="Alpha-helical ferredoxin"/>
    <property type="match status" value="1"/>
</dbReference>
<evidence type="ECO:0000256" key="3">
    <source>
        <dbReference type="ARBA" id="ARBA00023014"/>
    </source>
</evidence>
<reference evidence="5" key="1">
    <citation type="journal article" date="2020" name="mSystems">
        <title>Genome- and Community-Level Interaction Insights into Carbon Utilization and Element Cycling Functions of Hydrothermarchaeota in Hydrothermal Sediment.</title>
        <authorList>
            <person name="Zhou Z."/>
            <person name="Liu Y."/>
            <person name="Xu W."/>
            <person name="Pan J."/>
            <person name="Luo Z.H."/>
            <person name="Li M."/>
        </authorList>
    </citation>
    <scope>NUCLEOTIDE SEQUENCE [LARGE SCALE GENOMIC DNA]</scope>
    <source>
        <strain evidence="5">HyVt-19</strain>
    </source>
</reference>
<evidence type="ECO:0000256" key="1">
    <source>
        <dbReference type="ARBA" id="ARBA00022723"/>
    </source>
</evidence>
<dbReference type="PANTHER" id="PTHR43255">
    <property type="entry name" value="IRON-SULFUR-BINDING OXIDOREDUCTASE FADF-RELATED-RELATED"/>
    <property type="match status" value="1"/>
</dbReference>
<dbReference type="PANTHER" id="PTHR43255:SF2">
    <property type="entry name" value="HETERODISULFIDE REDUCTASE RELATED PROTEIN"/>
    <property type="match status" value="1"/>
</dbReference>
<dbReference type="InterPro" id="IPR051460">
    <property type="entry name" value="HdrC_iron-sulfur_subunit"/>
</dbReference>
<sequence>MEPLLLTQRERRKLASQYAERCLTCGTCAGGCPVTGVEGLDIRKVVRLAILGLDDEIVNSKFPWVCTMCGRCEYACPMGVDLLTLIRSARWMRPRDQVPGTLHKGVEMCLKTGNNLGIPKEDFLFLLEDVGEELAEELPGFKVPVDEKGARILVTINSKEPFGEPEDMT</sequence>
<evidence type="ECO:0000256" key="2">
    <source>
        <dbReference type="ARBA" id="ARBA00023004"/>
    </source>
</evidence>
<keyword evidence="3" id="KW-0411">Iron-sulfur</keyword>
<evidence type="ECO:0000259" key="4">
    <source>
        <dbReference type="PROSITE" id="PS51379"/>
    </source>
</evidence>
<keyword evidence="1" id="KW-0479">Metal-binding</keyword>
<accession>A0A7C0WTQ0</accession>
<name>A0A7C0WTQ0_9BACT</name>
<dbReference type="Proteomes" id="UP000886355">
    <property type="component" value="Unassembled WGS sequence"/>
</dbReference>
<feature type="domain" description="4Fe-4S ferredoxin-type" evidence="4">
    <location>
        <begin position="13"/>
        <end position="42"/>
    </location>
</feature>
<dbReference type="InterPro" id="IPR017900">
    <property type="entry name" value="4Fe4S_Fe_S_CS"/>
</dbReference>
<dbReference type="PROSITE" id="PS51379">
    <property type="entry name" value="4FE4S_FER_2"/>
    <property type="match status" value="2"/>
</dbReference>
<dbReference type="Pfam" id="PF13183">
    <property type="entry name" value="Fer4_8"/>
    <property type="match status" value="1"/>
</dbReference>
<evidence type="ECO:0000313" key="5">
    <source>
        <dbReference type="EMBL" id="HDL89392.1"/>
    </source>
</evidence>
<dbReference type="InterPro" id="IPR009051">
    <property type="entry name" value="Helical_ferredxn"/>
</dbReference>
<feature type="non-terminal residue" evidence="5">
    <location>
        <position position="169"/>
    </location>
</feature>
<feature type="domain" description="4Fe-4S ferredoxin-type" evidence="4">
    <location>
        <begin position="54"/>
        <end position="88"/>
    </location>
</feature>
<dbReference type="PROSITE" id="PS00198">
    <property type="entry name" value="4FE4S_FER_1"/>
    <property type="match status" value="1"/>
</dbReference>
<dbReference type="AlphaFoldDB" id="A0A7C0WTQ0"/>
<dbReference type="GO" id="GO:0051536">
    <property type="term" value="F:iron-sulfur cluster binding"/>
    <property type="evidence" value="ECO:0007669"/>
    <property type="project" value="UniProtKB-KW"/>
</dbReference>
<gene>
    <name evidence="5" type="ORF">ENG14_00635</name>
</gene>
<dbReference type="GO" id="GO:0005886">
    <property type="term" value="C:plasma membrane"/>
    <property type="evidence" value="ECO:0007669"/>
    <property type="project" value="TreeGrafter"/>
</dbReference>
<dbReference type="EMBL" id="DQZW01000029">
    <property type="protein sequence ID" value="HDL89392.1"/>
    <property type="molecule type" value="Genomic_DNA"/>
</dbReference>
<dbReference type="InterPro" id="IPR017896">
    <property type="entry name" value="4Fe4S_Fe-S-bd"/>
</dbReference>
<dbReference type="GO" id="GO:0046872">
    <property type="term" value="F:metal ion binding"/>
    <property type="evidence" value="ECO:0007669"/>
    <property type="project" value="UniProtKB-KW"/>
</dbReference>